<dbReference type="Proteomes" id="UP000821853">
    <property type="component" value="Unassembled WGS sequence"/>
</dbReference>
<dbReference type="InterPro" id="IPR018289">
    <property type="entry name" value="MULE_transposase_dom"/>
</dbReference>
<evidence type="ECO:0000313" key="4">
    <source>
        <dbReference type="Proteomes" id="UP000821853"/>
    </source>
</evidence>
<dbReference type="PANTHER" id="PTHR47456">
    <property type="entry name" value="PHD-TYPE DOMAIN-CONTAINING PROTEIN"/>
    <property type="match status" value="1"/>
</dbReference>
<dbReference type="EMBL" id="JABSTR010001253">
    <property type="protein sequence ID" value="KAH9383865.1"/>
    <property type="molecule type" value="Genomic_DNA"/>
</dbReference>
<dbReference type="OMA" id="AWHRWIS"/>
<feature type="domain" description="SWIM-type" evidence="2">
    <location>
        <begin position="287"/>
        <end position="331"/>
    </location>
</feature>
<dbReference type="PROSITE" id="PS50966">
    <property type="entry name" value="ZF_SWIM"/>
    <property type="match status" value="1"/>
</dbReference>
<dbReference type="Pfam" id="PF04434">
    <property type="entry name" value="SWIM"/>
    <property type="match status" value="1"/>
</dbReference>
<keyword evidence="1" id="KW-0863">Zinc-finger</keyword>
<accession>A0A9J6HA34</accession>
<proteinExistence type="predicted"/>
<comment type="caution">
    <text evidence="3">The sequence shown here is derived from an EMBL/GenBank/DDBJ whole genome shotgun (WGS) entry which is preliminary data.</text>
</comment>
<gene>
    <name evidence="3" type="ORF">HPB48_025635</name>
</gene>
<evidence type="ECO:0000256" key="1">
    <source>
        <dbReference type="PROSITE-ProRule" id="PRU00325"/>
    </source>
</evidence>
<keyword evidence="4" id="KW-1185">Reference proteome</keyword>
<keyword evidence="1" id="KW-0862">Zinc</keyword>
<organism evidence="3 4">
    <name type="scientific">Haemaphysalis longicornis</name>
    <name type="common">Bush tick</name>
    <dbReference type="NCBI Taxonomy" id="44386"/>
    <lineage>
        <taxon>Eukaryota</taxon>
        <taxon>Metazoa</taxon>
        <taxon>Ecdysozoa</taxon>
        <taxon>Arthropoda</taxon>
        <taxon>Chelicerata</taxon>
        <taxon>Arachnida</taxon>
        <taxon>Acari</taxon>
        <taxon>Parasitiformes</taxon>
        <taxon>Ixodida</taxon>
        <taxon>Ixodoidea</taxon>
        <taxon>Ixodidae</taxon>
        <taxon>Haemaphysalinae</taxon>
        <taxon>Haemaphysalis</taxon>
    </lineage>
</organism>
<dbReference type="AlphaFoldDB" id="A0A9J6HA34"/>
<evidence type="ECO:0000313" key="3">
    <source>
        <dbReference type="EMBL" id="KAH9383865.1"/>
    </source>
</evidence>
<protein>
    <recommendedName>
        <fullName evidence="2">SWIM-type domain-containing protein</fullName>
    </recommendedName>
</protein>
<evidence type="ECO:0000259" key="2">
    <source>
        <dbReference type="PROSITE" id="PS50966"/>
    </source>
</evidence>
<dbReference type="OrthoDB" id="6629126at2759"/>
<dbReference type="GO" id="GO:0008270">
    <property type="term" value="F:zinc ion binding"/>
    <property type="evidence" value="ECO:0007669"/>
    <property type="project" value="UniProtKB-KW"/>
</dbReference>
<dbReference type="Pfam" id="PF10551">
    <property type="entry name" value="MULE"/>
    <property type="match status" value="1"/>
</dbReference>
<name>A0A9J6HA34_HAELO</name>
<dbReference type="PANTHER" id="PTHR47456:SF5">
    <property type="match status" value="1"/>
</dbReference>
<dbReference type="VEuPathDB" id="VectorBase:HLOH_047400"/>
<reference evidence="3 4" key="1">
    <citation type="journal article" date="2020" name="Cell">
        <title>Large-Scale Comparative Analyses of Tick Genomes Elucidate Their Genetic Diversity and Vector Capacities.</title>
        <authorList>
            <consortium name="Tick Genome and Microbiome Consortium (TIGMIC)"/>
            <person name="Jia N."/>
            <person name="Wang J."/>
            <person name="Shi W."/>
            <person name="Du L."/>
            <person name="Sun Y."/>
            <person name="Zhan W."/>
            <person name="Jiang J.F."/>
            <person name="Wang Q."/>
            <person name="Zhang B."/>
            <person name="Ji P."/>
            <person name="Bell-Sakyi L."/>
            <person name="Cui X.M."/>
            <person name="Yuan T.T."/>
            <person name="Jiang B.G."/>
            <person name="Yang W.F."/>
            <person name="Lam T.T."/>
            <person name="Chang Q.C."/>
            <person name="Ding S.J."/>
            <person name="Wang X.J."/>
            <person name="Zhu J.G."/>
            <person name="Ruan X.D."/>
            <person name="Zhao L."/>
            <person name="Wei J.T."/>
            <person name="Ye R.Z."/>
            <person name="Que T.C."/>
            <person name="Du C.H."/>
            <person name="Zhou Y.H."/>
            <person name="Cheng J.X."/>
            <person name="Dai P.F."/>
            <person name="Guo W.B."/>
            <person name="Han X.H."/>
            <person name="Huang E.J."/>
            <person name="Li L.F."/>
            <person name="Wei W."/>
            <person name="Gao Y.C."/>
            <person name="Liu J.Z."/>
            <person name="Shao H.Z."/>
            <person name="Wang X."/>
            <person name="Wang C.C."/>
            <person name="Yang T.C."/>
            <person name="Huo Q.B."/>
            <person name="Li W."/>
            <person name="Chen H.Y."/>
            <person name="Chen S.E."/>
            <person name="Zhou L.G."/>
            <person name="Ni X.B."/>
            <person name="Tian J.H."/>
            <person name="Sheng Y."/>
            <person name="Liu T."/>
            <person name="Pan Y.S."/>
            <person name="Xia L.Y."/>
            <person name="Li J."/>
            <person name="Zhao F."/>
            <person name="Cao W.C."/>
        </authorList>
    </citation>
    <scope>NUCLEOTIDE SEQUENCE [LARGE SCALE GENOMIC DNA]</scope>
    <source>
        <strain evidence="3">HaeL-2018</strain>
    </source>
</reference>
<keyword evidence="1" id="KW-0479">Metal-binding</keyword>
<dbReference type="InterPro" id="IPR007527">
    <property type="entry name" value="Znf_SWIM"/>
</dbReference>
<sequence>MNTMLLKYGSAVVCLDATHKTSDYALPLFLLVVKTPSGYAAAGTFIVQFETSFCIAEALNIFKQWGNNFSPQYWMVDYSNAEISAIRQVFVNSRVTICDFHRIQAWQRWLRRKENNISHPEHALQLMKRLGSALNEGEFEKALKDLVSSEYWNNEKFRSYFETVWLGVKELWVMFHRLEFDVVLTTNNGIEAQNRVLKAHYVKSASGKRSLTSLIAAVVCGYLPDNEKKFHESTMRQSSLYRQYKDAVPAFLHNRPHSFIRHMLRRLVNAEEYTRSDIRELPTEGAFAVQSERDDDEAHTVEFCKPLCTCPDFAKHKYPCKHFCAVFKHISGWSFASLPDSYRNRPEITLGSCPPSDTSSDVLDLVELPVFEAPQQALHSEREALGNPAASVLRKAIAEEWEKCSSLLHYCHGR</sequence>